<feature type="transmembrane region" description="Helical" evidence="2">
    <location>
        <begin position="337"/>
        <end position="358"/>
    </location>
</feature>
<keyword evidence="2" id="KW-0812">Transmembrane</keyword>
<dbReference type="AlphaFoldDB" id="A0A024UYM7"/>
<protein>
    <submittedName>
        <fullName evidence="4">Uncharacterized protein</fullName>
    </submittedName>
</protein>
<evidence type="ECO:0000256" key="1">
    <source>
        <dbReference type="SAM" id="Coils"/>
    </source>
</evidence>
<feature type="coiled-coil region" evidence="1">
    <location>
        <begin position="74"/>
        <end position="181"/>
    </location>
</feature>
<feature type="signal peptide" evidence="3">
    <location>
        <begin position="1"/>
        <end position="21"/>
    </location>
</feature>
<accession>A0A024UYM7</accession>
<keyword evidence="2" id="KW-0472">Membrane</keyword>
<proteinExistence type="predicted"/>
<name>A0A024UYM7_PLAFA</name>
<evidence type="ECO:0000313" key="4">
    <source>
        <dbReference type="EMBL" id="ETW15671.1"/>
    </source>
</evidence>
<organism evidence="4 5">
    <name type="scientific">Plasmodium falciparum Vietnam Oak-Knoll</name>
    <name type="common">FVO</name>
    <dbReference type="NCBI Taxonomy" id="1036723"/>
    <lineage>
        <taxon>Eukaryota</taxon>
        <taxon>Sar</taxon>
        <taxon>Alveolata</taxon>
        <taxon>Apicomplexa</taxon>
        <taxon>Aconoidasida</taxon>
        <taxon>Haemosporida</taxon>
        <taxon>Plasmodiidae</taxon>
        <taxon>Plasmodium</taxon>
        <taxon>Plasmodium (Laverania)</taxon>
    </lineage>
</organism>
<dbReference type="EMBL" id="KI925155">
    <property type="protein sequence ID" value="ETW15671.1"/>
    <property type="molecule type" value="Genomic_DNA"/>
</dbReference>
<evidence type="ECO:0000313" key="5">
    <source>
        <dbReference type="Proteomes" id="UP000030690"/>
    </source>
</evidence>
<reference evidence="4 5" key="2">
    <citation type="submission" date="2013-02" db="EMBL/GenBank/DDBJ databases">
        <title>The Genome Sequence of Plasmodium falciparum Vietnam Oak-Knoll (FVO).</title>
        <authorList>
            <consortium name="The Broad Institute Genome Sequencing Platform"/>
            <consortium name="The Broad Institute Genome Sequencing Center for Infectious Disease"/>
            <person name="Neafsey D."/>
            <person name="Cheeseman I."/>
            <person name="Volkman S."/>
            <person name="Adams J."/>
            <person name="Walker B."/>
            <person name="Young S.K."/>
            <person name="Zeng Q."/>
            <person name="Gargeya S."/>
            <person name="Fitzgerald M."/>
            <person name="Haas B."/>
            <person name="Abouelleil A."/>
            <person name="Alvarado L."/>
            <person name="Arachchi H.M."/>
            <person name="Berlin A.M."/>
            <person name="Chapman S.B."/>
            <person name="Dewar J."/>
            <person name="Goldberg J."/>
            <person name="Griggs A."/>
            <person name="Gujja S."/>
            <person name="Hansen M."/>
            <person name="Howarth C."/>
            <person name="Imamovic A."/>
            <person name="Larimer J."/>
            <person name="McCowan C."/>
            <person name="Murphy C."/>
            <person name="Neiman D."/>
            <person name="Pearson M."/>
            <person name="Priest M."/>
            <person name="Roberts A."/>
            <person name="Saif S."/>
            <person name="Shea T."/>
            <person name="Sisk P."/>
            <person name="Sykes S."/>
            <person name="Wortman J."/>
            <person name="Nusbaum C."/>
            <person name="Birren B."/>
        </authorList>
    </citation>
    <scope>NUCLEOTIDE SEQUENCE [LARGE SCALE GENOMIC DNA]</scope>
    <source>
        <strain evidence="5">Vietnam Oak-Knoll (FVO)</strain>
    </source>
</reference>
<reference evidence="4 5" key="1">
    <citation type="submission" date="2013-02" db="EMBL/GenBank/DDBJ databases">
        <title>The Genome Annotation of Plasmodium falciparum Vietnam Oak-Knoll (FVO).</title>
        <authorList>
            <consortium name="The Broad Institute Genome Sequencing Platform"/>
            <consortium name="The Broad Institute Genome Sequencing Center for Infectious Disease"/>
            <person name="Neafsey D."/>
            <person name="Hoffman S."/>
            <person name="Volkman S."/>
            <person name="Rosenthal P."/>
            <person name="Walker B."/>
            <person name="Young S.K."/>
            <person name="Zeng Q."/>
            <person name="Gargeya S."/>
            <person name="Fitzgerald M."/>
            <person name="Haas B."/>
            <person name="Abouelleil A."/>
            <person name="Allen A.W."/>
            <person name="Alvarado L."/>
            <person name="Arachchi H.M."/>
            <person name="Berlin A.M."/>
            <person name="Chapman S.B."/>
            <person name="Gainer-Dewar J."/>
            <person name="Goldberg J."/>
            <person name="Griggs A."/>
            <person name="Gujja S."/>
            <person name="Hansen M."/>
            <person name="Howarth C."/>
            <person name="Imamovic A."/>
            <person name="Ireland A."/>
            <person name="Larimer J."/>
            <person name="McCowan C."/>
            <person name="Murphy C."/>
            <person name="Pearson M."/>
            <person name="Poon T.W."/>
            <person name="Priest M."/>
            <person name="Roberts A."/>
            <person name="Saif S."/>
            <person name="Shea T."/>
            <person name="Sisk P."/>
            <person name="Sykes S."/>
            <person name="Wortman J."/>
            <person name="Nusbaum C."/>
            <person name="Birren B."/>
        </authorList>
    </citation>
    <scope>NUCLEOTIDE SEQUENCE [LARGE SCALE GENOMIC DNA]</scope>
    <source>
        <strain evidence="5">Vietnam Oak-Knoll (FVO)</strain>
    </source>
</reference>
<keyword evidence="3" id="KW-0732">Signal</keyword>
<keyword evidence="2" id="KW-1133">Transmembrane helix</keyword>
<evidence type="ECO:0000256" key="2">
    <source>
        <dbReference type="SAM" id="Phobius"/>
    </source>
</evidence>
<gene>
    <name evidence="4" type="ORF">PFFVO_05451</name>
</gene>
<evidence type="ECO:0000256" key="3">
    <source>
        <dbReference type="SAM" id="SignalP"/>
    </source>
</evidence>
<dbReference type="OrthoDB" id="10485782at2759"/>
<sequence length="412" mass="47998">MHLIYLKILFFSLLLDTFISSHTNIPRINNVTPKNVAINISPVVPIPDVITLDYIKENLEQIRLIKDIIIKGKLKKLKVLKKKCKKNKKDKEIKNEIENLEREIMDTRKLCNNYIKNEIKEIKSLKDQIVKDKIEKDRWKKDLLIDYELKRLMYKPDIERLKQLNEEYKKEELRVAKLKDNMFKIYQFILYLIPYTIYYTIEFINNIPEVELSLPKFLKKKKKKKSKSFFALWSSLYEIMEEKVHKYQIGGYVLGFGLLAGIGKSIHSIVATPSVCIKYATVLAKYVALKFQCSKILASSVNAVSNVSRAAVCQEKLEFLEVACSAATTSPDPATKIVAIIIIVILVIILLVYLYYVIKKSGILENEHVQKVIAPIQTFFDKYINKINNFFKDMINYKKPSKPNKNKGKFKK</sequence>
<feature type="chain" id="PRO_5001535406" evidence="3">
    <location>
        <begin position="22"/>
        <end position="412"/>
    </location>
</feature>
<dbReference type="Proteomes" id="UP000030690">
    <property type="component" value="Unassembled WGS sequence"/>
</dbReference>
<keyword evidence="1" id="KW-0175">Coiled coil</keyword>